<sequence length="447" mass="50744">MRQIFFITTDIASSTFQGLLGYDFLLRNRIRLDLNSNTLKFSDTTNPVIHNNSQDNLGNISNPNFKASLNAILETPTQVESKYVKFCKSNINKISKALLETPTHIKPIYSECKQFQNVKSKPLLPTPKVHSTNNTNETHTVKTIRKILLQPNETAYVNLRSTNANTLNSNTVLFQPKINQNHNIELHSSVKKIRADNTFTTLIRNIGSQNIHINKGANIGTISTEVTIEEQINEQSSVNAIQATEDIIEKRCQDLKEADFPLDHLNPKGKNLLLSTLMKFKPAFYKCIKTLGHCDLVTPTISTIHPHPISSTPYRIPQSLQTHAQNYLEELITADIIEENTAEWASLMVLVKKNHTNDNPSLPLALDLRLLNNVIDGCSYPLPKIQDITTKLAGLKLFYVVDPNSAYWQIHLPKEYRNFFTSQPLRKHFNSKDYHLALNTQLHIFKA</sequence>
<dbReference type="GO" id="GO:0071897">
    <property type="term" value="P:DNA biosynthetic process"/>
    <property type="evidence" value="ECO:0007669"/>
    <property type="project" value="UniProtKB-ARBA"/>
</dbReference>
<dbReference type="GO" id="GO:0004519">
    <property type="term" value="F:endonuclease activity"/>
    <property type="evidence" value="ECO:0007669"/>
    <property type="project" value="UniProtKB-KW"/>
</dbReference>
<dbReference type="Gene3D" id="2.40.70.10">
    <property type="entry name" value="Acid Proteases"/>
    <property type="match status" value="1"/>
</dbReference>
<proteinExistence type="predicted"/>
<dbReference type="Gene3D" id="3.10.10.10">
    <property type="entry name" value="HIV Type 1 Reverse Transcriptase, subunit A, domain 1"/>
    <property type="match status" value="1"/>
</dbReference>
<evidence type="ECO:0000256" key="3">
    <source>
        <dbReference type="ARBA" id="ARBA00022722"/>
    </source>
</evidence>
<name>A0A8X6PD87_NEPPI</name>
<comment type="caution">
    <text evidence="5">The sequence shown here is derived from an EMBL/GenBank/DDBJ whole genome shotgun (WGS) entry which is preliminary data.</text>
</comment>
<dbReference type="InterPro" id="IPR043502">
    <property type="entry name" value="DNA/RNA_pol_sf"/>
</dbReference>
<dbReference type="GO" id="GO:0016779">
    <property type="term" value="F:nucleotidyltransferase activity"/>
    <property type="evidence" value="ECO:0007669"/>
    <property type="project" value="UniProtKB-KW"/>
</dbReference>
<keyword evidence="4" id="KW-0378">Hydrolase</keyword>
<reference evidence="5" key="1">
    <citation type="submission" date="2020-08" db="EMBL/GenBank/DDBJ databases">
        <title>Multicomponent nature underlies the extraordinary mechanical properties of spider dragline silk.</title>
        <authorList>
            <person name="Kono N."/>
            <person name="Nakamura H."/>
            <person name="Mori M."/>
            <person name="Yoshida Y."/>
            <person name="Ohtoshi R."/>
            <person name="Malay A.D."/>
            <person name="Moran D.A.P."/>
            <person name="Tomita M."/>
            <person name="Numata K."/>
            <person name="Arakawa K."/>
        </authorList>
    </citation>
    <scope>NUCLEOTIDE SEQUENCE</scope>
</reference>
<accession>A0A8X6PD87</accession>
<evidence type="ECO:0000256" key="2">
    <source>
        <dbReference type="ARBA" id="ARBA00022695"/>
    </source>
</evidence>
<dbReference type="InterPro" id="IPR043128">
    <property type="entry name" value="Rev_trsase/Diguanyl_cyclase"/>
</dbReference>
<dbReference type="AlphaFoldDB" id="A0A8X6PD87"/>
<evidence type="ECO:0000256" key="1">
    <source>
        <dbReference type="ARBA" id="ARBA00022679"/>
    </source>
</evidence>
<keyword evidence="1" id="KW-0808">Transferase</keyword>
<dbReference type="InterPro" id="IPR050951">
    <property type="entry name" value="Retrovirus_Pol_polyprotein"/>
</dbReference>
<evidence type="ECO:0000256" key="4">
    <source>
        <dbReference type="ARBA" id="ARBA00022759"/>
    </source>
</evidence>
<keyword evidence="6" id="KW-1185">Reference proteome</keyword>
<keyword evidence="3" id="KW-0540">Nuclease</keyword>
<dbReference type="PANTHER" id="PTHR37984">
    <property type="entry name" value="PROTEIN CBG26694"/>
    <property type="match status" value="1"/>
</dbReference>
<dbReference type="Gene3D" id="3.30.70.270">
    <property type="match status" value="1"/>
</dbReference>
<dbReference type="InterPro" id="IPR021109">
    <property type="entry name" value="Peptidase_aspartic_dom_sf"/>
</dbReference>
<organism evidence="5 6">
    <name type="scientific">Nephila pilipes</name>
    <name type="common">Giant wood spider</name>
    <name type="synonym">Nephila maculata</name>
    <dbReference type="NCBI Taxonomy" id="299642"/>
    <lineage>
        <taxon>Eukaryota</taxon>
        <taxon>Metazoa</taxon>
        <taxon>Ecdysozoa</taxon>
        <taxon>Arthropoda</taxon>
        <taxon>Chelicerata</taxon>
        <taxon>Arachnida</taxon>
        <taxon>Araneae</taxon>
        <taxon>Araneomorphae</taxon>
        <taxon>Entelegynae</taxon>
        <taxon>Araneoidea</taxon>
        <taxon>Nephilidae</taxon>
        <taxon>Nephila</taxon>
    </lineage>
</organism>
<dbReference type="OrthoDB" id="10069439at2759"/>
<dbReference type="SUPFAM" id="SSF56672">
    <property type="entry name" value="DNA/RNA polymerases"/>
    <property type="match status" value="1"/>
</dbReference>
<evidence type="ECO:0000313" key="6">
    <source>
        <dbReference type="Proteomes" id="UP000887013"/>
    </source>
</evidence>
<dbReference type="PANTHER" id="PTHR37984:SF5">
    <property type="entry name" value="PROTEIN NYNRIN-LIKE"/>
    <property type="match status" value="1"/>
</dbReference>
<evidence type="ECO:0000313" key="5">
    <source>
        <dbReference type="EMBL" id="GFT64124.1"/>
    </source>
</evidence>
<dbReference type="EMBL" id="BMAW01068378">
    <property type="protein sequence ID" value="GFT64124.1"/>
    <property type="molecule type" value="Genomic_DNA"/>
</dbReference>
<gene>
    <name evidence="5" type="primary">POL_534</name>
    <name evidence="5" type="ORF">NPIL_376021</name>
</gene>
<keyword evidence="4" id="KW-0255">Endonuclease</keyword>
<protein>
    <submittedName>
        <fullName evidence="5">Retrovirus-related Pol polyprotein from transposon 412</fullName>
    </submittedName>
</protein>
<dbReference type="Proteomes" id="UP000887013">
    <property type="component" value="Unassembled WGS sequence"/>
</dbReference>
<keyword evidence="2" id="KW-0548">Nucleotidyltransferase</keyword>